<dbReference type="STRING" id="1314781.A0A165JX97"/>
<dbReference type="EMBL" id="KV425956">
    <property type="protein sequence ID" value="KZV95467.1"/>
    <property type="molecule type" value="Genomic_DNA"/>
</dbReference>
<dbReference type="Gene3D" id="1.25.10.10">
    <property type="entry name" value="Leucine-rich Repeat Variant"/>
    <property type="match status" value="1"/>
</dbReference>
<dbReference type="SUPFAM" id="SSF48371">
    <property type="entry name" value="ARM repeat"/>
    <property type="match status" value="1"/>
</dbReference>
<comment type="subcellular location">
    <subcellularLocation>
        <location evidence="2">Cytoplasm</location>
    </subcellularLocation>
    <subcellularLocation>
        <location evidence="1">Nucleus</location>
    </subcellularLocation>
</comment>
<dbReference type="InterPro" id="IPR001494">
    <property type="entry name" value="Importin-beta_N"/>
</dbReference>
<evidence type="ECO:0000256" key="2">
    <source>
        <dbReference type="ARBA" id="ARBA00004496"/>
    </source>
</evidence>
<dbReference type="Proteomes" id="UP000077266">
    <property type="component" value="Unassembled WGS sequence"/>
</dbReference>
<dbReference type="PANTHER" id="PTHR10997">
    <property type="entry name" value="IMPORTIN-7, 8, 11"/>
    <property type="match status" value="1"/>
</dbReference>
<dbReference type="FunCoup" id="A0A165JX97">
    <property type="interactions" value="895"/>
</dbReference>
<accession>A0A165JX97</accession>
<dbReference type="GO" id="GO:0006606">
    <property type="term" value="P:protein import into nucleus"/>
    <property type="evidence" value="ECO:0007669"/>
    <property type="project" value="TreeGrafter"/>
</dbReference>
<keyword evidence="4" id="KW-0963">Cytoplasm</keyword>
<name>A0A165JX97_EXIGL</name>
<evidence type="ECO:0000259" key="8">
    <source>
        <dbReference type="PROSITE" id="PS50166"/>
    </source>
</evidence>
<feature type="region of interest" description="Disordered" evidence="7">
    <location>
        <begin position="951"/>
        <end position="980"/>
    </location>
</feature>
<dbReference type="AlphaFoldDB" id="A0A165JX97"/>
<evidence type="ECO:0000256" key="4">
    <source>
        <dbReference type="ARBA" id="ARBA00022490"/>
    </source>
</evidence>
<dbReference type="GO" id="GO:0031267">
    <property type="term" value="F:small GTPase binding"/>
    <property type="evidence" value="ECO:0007669"/>
    <property type="project" value="InterPro"/>
</dbReference>
<keyword evidence="6" id="KW-0539">Nucleus</keyword>
<evidence type="ECO:0000313" key="10">
    <source>
        <dbReference type="Proteomes" id="UP000077266"/>
    </source>
</evidence>
<proteinExistence type="predicted"/>
<evidence type="ECO:0000256" key="6">
    <source>
        <dbReference type="ARBA" id="ARBA00023242"/>
    </source>
</evidence>
<dbReference type="Pfam" id="PF03810">
    <property type="entry name" value="IBN_N"/>
    <property type="match status" value="1"/>
</dbReference>
<evidence type="ECO:0000256" key="5">
    <source>
        <dbReference type="ARBA" id="ARBA00022927"/>
    </source>
</evidence>
<evidence type="ECO:0000313" key="9">
    <source>
        <dbReference type="EMBL" id="KZV95467.1"/>
    </source>
</evidence>
<dbReference type="InParanoid" id="A0A165JX97"/>
<dbReference type="InterPro" id="IPR011989">
    <property type="entry name" value="ARM-like"/>
</dbReference>
<feature type="region of interest" description="Disordered" evidence="7">
    <location>
        <begin position="912"/>
        <end position="931"/>
    </location>
</feature>
<keyword evidence="3" id="KW-0813">Transport</keyword>
<keyword evidence="10" id="KW-1185">Reference proteome</keyword>
<dbReference type="InterPro" id="IPR016024">
    <property type="entry name" value="ARM-type_fold"/>
</dbReference>
<keyword evidence="5" id="KW-0653">Protein transport</keyword>
<organism evidence="9 10">
    <name type="scientific">Exidia glandulosa HHB12029</name>
    <dbReference type="NCBI Taxonomy" id="1314781"/>
    <lineage>
        <taxon>Eukaryota</taxon>
        <taxon>Fungi</taxon>
        <taxon>Dikarya</taxon>
        <taxon>Basidiomycota</taxon>
        <taxon>Agaricomycotina</taxon>
        <taxon>Agaricomycetes</taxon>
        <taxon>Auriculariales</taxon>
        <taxon>Exidiaceae</taxon>
        <taxon>Exidia</taxon>
    </lineage>
</organism>
<dbReference type="OrthoDB" id="760868at2759"/>
<dbReference type="SMART" id="SM00913">
    <property type="entry name" value="IBN_N"/>
    <property type="match status" value="1"/>
</dbReference>
<gene>
    <name evidence="9" type="ORF">EXIGLDRAFT_610503</name>
</gene>
<dbReference type="PROSITE" id="PS50166">
    <property type="entry name" value="IMPORTIN_B_NT"/>
    <property type="match status" value="1"/>
</dbReference>
<evidence type="ECO:0000256" key="3">
    <source>
        <dbReference type="ARBA" id="ARBA00022448"/>
    </source>
</evidence>
<dbReference type="GO" id="GO:0005635">
    <property type="term" value="C:nuclear envelope"/>
    <property type="evidence" value="ECO:0007669"/>
    <property type="project" value="TreeGrafter"/>
</dbReference>
<sequence length="1038" mass="115736">MDPETLSRLFATTYNPDPNVRKAAELEIRKLAGQEGTLAALIQVIGSDAVDVSVRLACTVYLKNRIRRSYFVDPEKPLPDQTPIQNSDRVAIRQNIFALLVAAPTRSIRAPLAECLRSLISHDYPEKWPTLLDEIKTLLASSRIQEVIAGCVASLELTKAFRYRPGTELTHTLVPQLFPQLVNIALQLFNAPATPEIPLLLHLILKTYKQTLAQTLSPHQQSHDSIVPWGRLLFQVVALRVPQDHLPENEEAREASEWAKAKKWAYGCLNRLFTRYGNPSQLPSSMKVDYIQFAQHFVTAFAPEIFKAYLSQVELFVSGQEWLSRKCQSAILSYFSECIKPKSTWVLLKPHFQTLVSSFVFPHLCFTETHRELWESDPIEYARMSIDEYEDLSSPVSAATYFLLTLAGARPKTTFIPLLTFVQTILGGTAPSTQKYGALKMTAVLVPHMVRNPAVRTSVAPFLAQHVLPSYAHPDGFMRNIALDVAVAIEKAEFRWPSPEDLEPHYAAALRALDDPDLPNRVQAAILLSEMVAHHASVRAALSGNIGKVVQDLLKLSDETDMDVLNSCMEVLVEHFDTELMPVATQLTMRLVATYMRLMADVASEDPEESDVGMSYSEDDIGAEDKTFAAMGTCKTIRTIIGSLENQKEILLQVQEIVIPVLTYTLSKQSVQAVELYDNMYEIVDGLTFNLRVITPSLWPVFELTYQRYKTNAADFLDEMLPSLENFMTWGSEAFVARPDYRGMVVDIYTSAMTNDHLGAMDRCNASKLIEAALLNLRGHMDDHLPTIVATALKGVVENPDHVKSARLANLQVLINCVLYNAPAALQLLVSAGAARAFFDKWFTAVRTENGLPRVHDKKLSTLACCELLKLPGSAVPPELQEGWVGIVSSVLTLLKELPEAIAKRKALEEAFEADDDEEEEEILDTVDEEGDVWDEDSAYMDFLAKESSALRKSRPSGVEEESDDESEDDEEIEEELGYLSPLEPVNPYVSFKAALTALQMQNPAVYQASTTSLSQEQQAFLMEVMKLAESDGAVPSS</sequence>
<feature type="compositionally biased region" description="Acidic residues" evidence="7">
    <location>
        <begin position="959"/>
        <end position="977"/>
    </location>
</feature>
<feature type="domain" description="Importin N-terminal" evidence="8">
    <location>
        <begin position="24"/>
        <end position="102"/>
    </location>
</feature>
<protein>
    <submittedName>
        <fullName evidence="9">ARM repeat-containing protein</fullName>
    </submittedName>
</protein>
<reference evidence="9 10" key="1">
    <citation type="journal article" date="2016" name="Mol. Biol. Evol.">
        <title>Comparative Genomics of Early-Diverging Mushroom-Forming Fungi Provides Insights into the Origins of Lignocellulose Decay Capabilities.</title>
        <authorList>
            <person name="Nagy L.G."/>
            <person name="Riley R."/>
            <person name="Tritt A."/>
            <person name="Adam C."/>
            <person name="Daum C."/>
            <person name="Floudas D."/>
            <person name="Sun H."/>
            <person name="Yadav J.S."/>
            <person name="Pangilinan J."/>
            <person name="Larsson K.H."/>
            <person name="Matsuura K."/>
            <person name="Barry K."/>
            <person name="Labutti K."/>
            <person name="Kuo R."/>
            <person name="Ohm R.A."/>
            <person name="Bhattacharya S.S."/>
            <person name="Shirouzu T."/>
            <person name="Yoshinaga Y."/>
            <person name="Martin F.M."/>
            <person name="Grigoriev I.V."/>
            <person name="Hibbett D.S."/>
        </authorList>
    </citation>
    <scope>NUCLEOTIDE SEQUENCE [LARGE SCALE GENOMIC DNA]</scope>
    <source>
        <strain evidence="9 10">HHB12029</strain>
    </source>
</reference>
<dbReference type="PANTHER" id="PTHR10997:SF18">
    <property type="entry name" value="D-IMPORTIN 7_RANBP7"/>
    <property type="match status" value="1"/>
</dbReference>
<evidence type="ECO:0000256" key="7">
    <source>
        <dbReference type="SAM" id="MobiDB-lite"/>
    </source>
</evidence>
<dbReference type="GO" id="GO:0005829">
    <property type="term" value="C:cytosol"/>
    <property type="evidence" value="ECO:0007669"/>
    <property type="project" value="TreeGrafter"/>
</dbReference>
<evidence type="ECO:0000256" key="1">
    <source>
        <dbReference type="ARBA" id="ARBA00004123"/>
    </source>
</evidence>